<keyword evidence="7" id="KW-0902">Two-component regulatory system</keyword>
<dbReference type="AlphaFoldDB" id="A0A974XED1"/>
<dbReference type="EC" id="2.7.13.3" evidence="3"/>
<evidence type="ECO:0000256" key="4">
    <source>
        <dbReference type="ARBA" id="ARBA00022553"/>
    </source>
</evidence>
<dbReference type="FunFam" id="1.10.287.130:FF:000001">
    <property type="entry name" value="Two-component sensor histidine kinase"/>
    <property type="match status" value="1"/>
</dbReference>
<keyword evidence="4" id="KW-0597">Phosphoprotein</keyword>
<dbReference type="InterPro" id="IPR003594">
    <property type="entry name" value="HATPase_dom"/>
</dbReference>
<dbReference type="GO" id="GO:0005886">
    <property type="term" value="C:plasma membrane"/>
    <property type="evidence" value="ECO:0007669"/>
    <property type="project" value="TreeGrafter"/>
</dbReference>
<dbReference type="Gene3D" id="6.10.340.10">
    <property type="match status" value="1"/>
</dbReference>
<evidence type="ECO:0000256" key="6">
    <source>
        <dbReference type="ARBA" id="ARBA00022777"/>
    </source>
</evidence>
<dbReference type="SUPFAM" id="SSF55874">
    <property type="entry name" value="ATPase domain of HSP90 chaperone/DNA topoisomerase II/histidine kinase"/>
    <property type="match status" value="1"/>
</dbReference>
<sequence>MVVEKVQEDGNRSELQTILDGVYKEEKIGILILDPANDQRMSNALDYPIWNYDKIVSESWFQQEMKLFSLLPYKLMALEANGENGRTVVFFYSVSSQMDLAKNMLGYLLLGYVSGVLLLWIAGGMKVRRIIQPIERITNATKSINTKNLDARIDVGRAKYELKDLASTINDMMDRMQDGYKKQQQFVSDVSHELRTPISVINGYANLLDRWGKEDPAILQEAIDALKSESQNMADLVEKLLFLARYDRDALKYDMQSIDFSELMDEVGKETEMIDQHHRIQWTVEENLMLYGDANRIKQVARIFVDNAVKYSPEGKDIEIRGYRDKNYVVLEVEDHGMGIPKEKLKSVFERFYRTDESRNKNTGGYGLGLSIARIIVLQHGGKIRVRSKPDSGSVFSALFPMKVQATTIK</sequence>
<dbReference type="PANTHER" id="PTHR45453:SF1">
    <property type="entry name" value="PHOSPHATE REGULON SENSOR PROTEIN PHOR"/>
    <property type="match status" value="1"/>
</dbReference>
<dbReference type="InterPro" id="IPR036890">
    <property type="entry name" value="HATPase_C_sf"/>
</dbReference>
<dbReference type="SUPFAM" id="SSF158472">
    <property type="entry name" value="HAMP domain-like"/>
    <property type="match status" value="1"/>
</dbReference>
<dbReference type="Proteomes" id="UP000663499">
    <property type="component" value="Chromosome"/>
</dbReference>
<dbReference type="CDD" id="cd06225">
    <property type="entry name" value="HAMP"/>
    <property type="match status" value="1"/>
</dbReference>
<dbReference type="InterPro" id="IPR050351">
    <property type="entry name" value="BphY/WalK/GraS-like"/>
</dbReference>
<dbReference type="CDD" id="cd00075">
    <property type="entry name" value="HATPase"/>
    <property type="match status" value="1"/>
</dbReference>
<evidence type="ECO:0000259" key="11">
    <source>
        <dbReference type="PROSITE" id="PS50885"/>
    </source>
</evidence>
<dbReference type="Gene3D" id="1.10.287.130">
    <property type="match status" value="1"/>
</dbReference>
<organism evidence="12 13">
    <name type="scientific">Alkalibacter rhizosphaerae</name>
    <dbReference type="NCBI Taxonomy" id="2815577"/>
    <lineage>
        <taxon>Bacteria</taxon>
        <taxon>Bacillati</taxon>
        <taxon>Bacillota</taxon>
        <taxon>Clostridia</taxon>
        <taxon>Eubacteriales</taxon>
        <taxon>Eubacteriaceae</taxon>
        <taxon>Alkalibacter</taxon>
    </lineage>
</organism>
<keyword evidence="6" id="KW-0418">Kinase</keyword>
<dbReference type="Pfam" id="PF00672">
    <property type="entry name" value="HAMP"/>
    <property type="match status" value="1"/>
</dbReference>
<evidence type="ECO:0000313" key="12">
    <source>
        <dbReference type="EMBL" id="QSX08278.1"/>
    </source>
</evidence>
<dbReference type="PROSITE" id="PS50109">
    <property type="entry name" value="HIS_KIN"/>
    <property type="match status" value="1"/>
</dbReference>
<name>A0A974XED1_9FIRM</name>
<evidence type="ECO:0000259" key="10">
    <source>
        <dbReference type="PROSITE" id="PS50109"/>
    </source>
</evidence>
<evidence type="ECO:0000256" key="5">
    <source>
        <dbReference type="ARBA" id="ARBA00022679"/>
    </source>
</evidence>
<dbReference type="InterPro" id="IPR003660">
    <property type="entry name" value="HAMP_dom"/>
</dbReference>
<dbReference type="GO" id="GO:0016036">
    <property type="term" value="P:cellular response to phosphate starvation"/>
    <property type="evidence" value="ECO:0007669"/>
    <property type="project" value="TreeGrafter"/>
</dbReference>
<evidence type="ECO:0000256" key="3">
    <source>
        <dbReference type="ARBA" id="ARBA00012438"/>
    </source>
</evidence>
<dbReference type="PANTHER" id="PTHR45453">
    <property type="entry name" value="PHOSPHATE REGULON SENSOR PROTEIN PHOR"/>
    <property type="match status" value="1"/>
</dbReference>
<feature type="transmembrane region" description="Helical" evidence="9">
    <location>
        <begin position="104"/>
        <end position="122"/>
    </location>
</feature>
<evidence type="ECO:0000313" key="13">
    <source>
        <dbReference type="Proteomes" id="UP000663499"/>
    </source>
</evidence>
<proteinExistence type="predicted"/>
<protein>
    <recommendedName>
        <fullName evidence="3">histidine kinase</fullName>
        <ecNumber evidence="3">2.7.13.3</ecNumber>
    </recommendedName>
</protein>
<feature type="domain" description="HAMP" evidence="11">
    <location>
        <begin position="128"/>
        <end position="181"/>
    </location>
</feature>
<dbReference type="KEGG" id="alka:J0B03_10870"/>
<evidence type="ECO:0000256" key="9">
    <source>
        <dbReference type="SAM" id="Phobius"/>
    </source>
</evidence>
<dbReference type="InterPro" id="IPR005467">
    <property type="entry name" value="His_kinase_dom"/>
</dbReference>
<dbReference type="PROSITE" id="PS50885">
    <property type="entry name" value="HAMP"/>
    <property type="match status" value="1"/>
</dbReference>
<dbReference type="Pfam" id="PF02518">
    <property type="entry name" value="HATPase_c"/>
    <property type="match status" value="1"/>
</dbReference>
<comment type="subcellular location">
    <subcellularLocation>
        <location evidence="2">Membrane</location>
    </subcellularLocation>
</comment>
<keyword evidence="9" id="KW-1133">Transmembrane helix</keyword>
<keyword evidence="8 9" id="KW-0472">Membrane</keyword>
<keyword evidence="13" id="KW-1185">Reference proteome</keyword>
<evidence type="ECO:0000256" key="2">
    <source>
        <dbReference type="ARBA" id="ARBA00004370"/>
    </source>
</evidence>
<accession>A0A974XED1</accession>
<evidence type="ECO:0000256" key="1">
    <source>
        <dbReference type="ARBA" id="ARBA00000085"/>
    </source>
</evidence>
<dbReference type="EMBL" id="CP071444">
    <property type="protein sequence ID" value="QSX08278.1"/>
    <property type="molecule type" value="Genomic_DNA"/>
</dbReference>
<evidence type="ECO:0000256" key="8">
    <source>
        <dbReference type="ARBA" id="ARBA00023136"/>
    </source>
</evidence>
<dbReference type="SUPFAM" id="SSF47384">
    <property type="entry name" value="Homodimeric domain of signal transducing histidine kinase"/>
    <property type="match status" value="1"/>
</dbReference>
<dbReference type="SMART" id="SM00387">
    <property type="entry name" value="HATPase_c"/>
    <property type="match status" value="1"/>
</dbReference>
<dbReference type="CDD" id="cd00082">
    <property type="entry name" value="HisKA"/>
    <property type="match status" value="1"/>
</dbReference>
<dbReference type="Pfam" id="PF00512">
    <property type="entry name" value="HisKA"/>
    <property type="match status" value="1"/>
</dbReference>
<reference evidence="12" key="1">
    <citation type="submission" date="2021-03" db="EMBL/GenBank/DDBJ databases">
        <title>Alkalibacter marinus sp. nov., isolated from tidal flat sediment.</title>
        <authorList>
            <person name="Namirimu T."/>
            <person name="Yang J.-A."/>
            <person name="Yang S.-H."/>
            <person name="Kim Y.-J."/>
            <person name="Kwon K.K."/>
        </authorList>
    </citation>
    <scope>NUCLEOTIDE SEQUENCE</scope>
    <source>
        <strain evidence="12">ES005</strain>
    </source>
</reference>
<dbReference type="PRINTS" id="PR00344">
    <property type="entry name" value="BCTRLSENSOR"/>
</dbReference>
<dbReference type="RefSeq" id="WP_207299620.1">
    <property type="nucleotide sequence ID" value="NZ_CP071444.1"/>
</dbReference>
<dbReference type="InterPro" id="IPR003661">
    <property type="entry name" value="HisK_dim/P_dom"/>
</dbReference>
<dbReference type="Gene3D" id="3.30.565.10">
    <property type="entry name" value="Histidine kinase-like ATPase, C-terminal domain"/>
    <property type="match status" value="1"/>
</dbReference>
<gene>
    <name evidence="12" type="ORF">J0B03_10870</name>
</gene>
<comment type="catalytic activity">
    <reaction evidence="1">
        <text>ATP + protein L-histidine = ADP + protein N-phospho-L-histidine.</text>
        <dbReference type="EC" id="2.7.13.3"/>
    </reaction>
</comment>
<dbReference type="InterPro" id="IPR004358">
    <property type="entry name" value="Sig_transdc_His_kin-like_C"/>
</dbReference>
<feature type="domain" description="Histidine kinase" evidence="10">
    <location>
        <begin position="189"/>
        <end position="404"/>
    </location>
</feature>
<dbReference type="GO" id="GO:0004721">
    <property type="term" value="F:phosphoprotein phosphatase activity"/>
    <property type="evidence" value="ECO:0007669"/>
    <property type="project" value="TreeGrafter"/>
</dbReference>
<dbReference type="SMART" id="SM00388">
    <property type="entry name" value="HisKA"/>
    <property type="match status" value="1"/>
</dbReference>
<evidence type="ECO:0000256" key="7">
    <source>
        <dbReference type="ARBA" id="ARBA00023012"/>
    </source>
</evidence>
<keyword evidence="5" id="KW-0808">Transferase</keyword>
<dbReference type="FunFam" id="3.30.565.10:FF:000006">
    <property type="entry name" value="Sensor histidine kinase WalK"/>
    <property type="match status" value="1"/>
</dbReference>
<dbReference type="GO" id="GO:0000155">
    <property type="term" value="F:phosphorelay sensor kinase activity"/>
    <property type="evidence" value="ECO:0007669"/>
    <property type="project" value="InterPro"/>
</dbReference>
<dbReference type="InterPro" id="IPR036097">
    <property type="entry name" value="HisK_dim/P_sf"/>
</dbReference>
<keyword evidence="9" id="KW-0812">Transmembrane</keyword>
<dbReference type="SMART" id="SM00304">
    <property type="entry name" value="HAMP"/>
    <property type="match status" value="1"/>
</dbReference>